<dbReference type="EMBL" id="CP003065">
    <property type="protein sequence ID" value="AEV67190.1"/>
    <property type="molecule type" value="Genomic_DNA"/>
</dbReference>
<dbReference type="Proteomes" id="UP000005435">
    <property type="component" value="Chromosome"/>
</dbReference>
<dbReference type="KEGG" id="ccl:Clocl_0466"/>
<accession>G8LSC9</accession>
<evidence type="ECO:0000313" key="1">
    <source>
        <dbReference type="EMBL" id="AEV67190.1"/>
    </source>
</evidence>
<gene>
    <name evidence="1" type="ordered locus">Clocl_0466</name>
</gene>
<organism evidence="1 2">
    <name type="scientific">Acetivibrio clariflavus (strain DSM 19732 / NBRC 101661 / EBR45)</name>
    <name type="common">Clostridium clariflavum</name>
    <dbReference type="NCBI Taxonomy" id="720554"/>
    <lineage>
        <taxon>Bacteria</taxon>
        <taxon>Bacillati</taxon>
        <taxon>Bacillota</taxon>
        <taxon>Clostridia</taxon>
        <taxon>Eubacteriales</taxon>
        <taxon>Oscillospiraceae</taxon>
        <taxon>Acetivibrio</taxon>
    </lineage>
</organism>
<dbReference type="AlphaFoldDB" id="G8LSC9"/>
<name>G8LSC9_ACECE</name>
<reference evidence="2" key="1">
    <citation type="submission" date="2011-12" db="EMBL/GenBank/DDBJ databases">
        <title>Complete sequence of Clostridium clariflavum DSM 19732.</title>
        <authorList>
            <consortium name="US DOE Joint Genome Institute"/>
            <person name="Lucas S."/>
            <person name="Han J."/>
            <person name="Lapidus A."/>
            <person name="Cheng J.-F."/>
            <person name="Goodwin L."/>
            <person name="Pitluck S."/>
            <person name="Peters L."/>
            <person name="Teshima H."/>
            <person name="Detter J.C."/>
            <person name="Han C."/>
            <person name="Tapia R."/>
            <person name="Land M."/>
            <person name="Hauser L."/>
            <person name="Kyrpides N."/>
            <person name="Ivanova N."/>
            <person name="Pagani I."/>
            <person name="Kitzmiller T."/>
            <person name="Lynd L."/>
            <person name="Izquierdo J."/>
            <person name="Woyke T."/>
        </authorList>
    </citation>
    <scope>NUCLEOTIDE SEQUENCE [LARGE SCALE GENOMIC DNA]</scope>
    <source>
        <strain evidence="2">DSM 19732 / NBRC 101661 / EBR45</strain>
    </source>
</reference>
<sequence length="100" mass="11739" precursor="true">MLKKKKKFKDIYKIPVFPGDPIFAPAAKDVYRKAKVLDSKLKDNHQFFRIQFESTGTTHYVSAELCYRVLNGIIVPLEKPTNMKQKFCIWLVRKFGLIEM</sequence>
<evidence type="ECO:0000313" key="2">
    <source>
        <dbReference type="Proteomes" id="UP000005435"/>
    </source>
</evidence>
<proteinExistence type="predicted"/>
<dbReference type="HOGENOM" id="CLU_2341789_0_0_9"/>
<protein>
    <submittedName>
        <fullName evidence="1">Uncharacterized protein</fullName>
    </submittedName>
</protein>
<dbReference type="RefSeq" id="WP_014253822.1">
    <property type="nucleotide sequence ID" value="NC_016627.1"/>
</dbReference>
<keyword evidence="2" id="KW-1185">Reference proteome</keyword>
<reference evidence="1 2" key="2">
    <citation type="journal article" date="2012" name="Stand. Genomic Sci.">
        <title>Complete Genome Sequence of Clostridium clariflavum DSM 19732.</title>
        <authorList>
            <person name="Izquierdo J.A."/>
            <person name="Goodwin L."/>
            <person name="Davenport K.W."/>
            <person name="Teshima H."/>
            <person name="Bruce D."/>
            <person name="Detter C."/>
            <person name="Tapia R."/>
            <person name="Han S."/>
            <person name="Land M."/>
            <person name="Hauser L."/>
            <person name="Jeffries C.D."/>
            <person name="Han J."/>
            <person name="Pitluck S."/>
            <person name="Nolan M."/>
            <person name="Chen A."/>
            <person name="Huntemann M."/>
            <person name="Mavromatis K."/>
            <person name="Mikhailova N."/>
            <person name="Liolios K."/>
            <person name="Woyke T."/>
            <person name="Lynd L.R."/>
        </authorList>
    </citation>
    <scope>NUCLEOTIDE SEQUENCE [LARGE SCALE GENOMIC DNA]</scope>
    <source>
        <strain evidence="2">DSM 19732 / NBRC 101661 / EBR45</strain>
    </source>
</reference>
<dbReference type="eggNOG" id="ENOG5033YVS">
    <property type="taxonomic scope" value="Bacteria"/>
</dbReference>